<protein>
    <submittedName>
        <fullName evidence="1">Uncharacterized protein</fullName>
    </submittedName>
</protein>
<dbReference type="Proteomes" id="UP000828390">
    <property type="component" value="Unassembled WGS sequence"/>
</dbReference>
<gene>
    <name evidence="1" type="ORF">DPMN_141527</name>
    <name evidence="2" type="ORF">DPMN_143940</name>
</gene>
<accession>A0A9D4GFI8</accession>
<evidence type="ECO:0000313" key="2">
    <source>
        <dbReference type="EMBL" id="KAH3815417.1"/>
    </source>
</evidence>
<reference evidence="1" key="2">
    <citation type="submission" date="2020-11" db="EMBL/GenBank/DDBJ databases">
        <authorList>
            <person name="McCartney M.A."/>
            <person name="Auch B."/>
            <person name="Kono T."/>
            <person name="Mallez S."/>
            <person name="Becker A."/>
            <person name="Gohl D.M."/>
            <person name="Silverstein K.A.T."/>
            <person name="Koren S."/>
            <person name="Bechman K.B."/>
            <person name="Herman A."/>
            <person name="Abrahante J.E."/>
            <person name="Garbe J."/>
        </authorList>
    </citation>
    <scope>NUCLEOTIDE SEQUENCE</scope>
    <source>
        <strain evidence="1">Duluth1</strain>
        <tissue evidence="1">Whole animal</tissue>
    </source>
</reference>
<name>A0A9D4GFI8_DREPO</name>
<organism evidence="1 3">
    <name type="scientific">Dreissena polymorpha</name>
    <name type="common">Zebra mussel</name>
    <name type="synonym">Mytilus polymorpha</name>
    <dbReference type="NCBI Taxonomy" id="45954"/>
    <lineage>
        <taxon>Eukaryota</taxon>
        <taxon>Metazoa</taxon>
        <taxon>Spiralia</taxon>
        <taxon>Lophotrochozoa</taxon>
        <taxon>Mollusca</taxon>
        <taxon>Bivalvia</taxon>
        <taxon>Autobranchia</taxon>
        <taxon>Heteroconchia</taxon>
        <taxon>Euheterodonta</taxon>
        <taxon>Imparidentia</taxon>
        <taxon>Neoheterodontei</taxon>
        <taxon>Myida</taxon>
        <taxon>Dreissenoidea</taxon>
        <taxon>Dreissenidae</taxon>
        <taxon>Dreissena</taxon>
    </lineage>
</organism>
<dbReference type="EMBL" id="JAIWYP010000006">
    <property type="protein sequence ID" value="KAH3813077.1"/>
    <property type="molecule type" value="Genomic_DNA"/>
</dbReference>
<sequence>MATNSNMFTDNETNNWIKACLALIITKEGLLNFLNTELQKFHSAVGISCGYCSIEQLIPCPTPSYCTKSKQNCRFHTSQKPQQCSTCDQVKQNIIFNHRYN</sequence>
<reference evidence="1" key="1">
    <citation type="journal article" date="2019" name="bioRxiv">
        <title>The Genome of the Zebra Mussel, Dreissena polymorpha: A Resource for Invasive Species Research.</title>
        <authorList>
            <person name="McCartney M.A."/>
            <person name="Auch B."/>
            <person name="Kono T."/>
            <person name="Mallez S."/>
            <person name="Zhang Y."/>
            <person name="Obille A."/>
            <person name="Becker A."/>
            <person name="Abrahante J.E."/>
            <person name="Garbe J."/>
            <person name="Badalamenti J.P."/>
            <person name="Herman A."/>
            <person name="Mangelson H."/>
            <person name="Liachko I."/>
            <person name="Sullivan S."/>
            <person name="Sone E.D."/>
            <person name="Koren S."/>
            <person name="Silverstein K.A.T."/>
            <person name="Beckman K.B."/>
            <person name="Gohl D.M."/>
        </authorList>
    </citation>
    <scope>NUCLEOTIDE SEQUENCE</scope>
    <source>
        <strain evidence="1">Duluth1</strain>
        <tissue evidence="1">Whole animal</tissue>
    </source>
</reference>
<dbReference type="Pfam" id="PF15112">
    <property type="entry name" value="DUF4559"/>
    <property type="match status" value="1"/>
</dbReference>
<evidence type="ECO:0000313" key="3">
    <source>
        <dbReference type="Proteomes" id="UP000828390"/>
    </source>
</evidence>
<comment type="caution">
    <text evidence="1">The sequence shown here is derived from an EMBL/GenBank/DDBJ whole genome shotgun (WGS) entry which is preliminary data.</text>
</comment>
<dbReference type="AlphaFoldDB" id="A0A9D4GFI8"/>
<dbReference type="InterPro" id="IPR027897">
    <property type="entry name" value="DUF4559"/>
</dbReference>
<keyword evidence="3" id="KW-1185">Reference proteome</keyword>
<proteinExistence type="predicted"/>
<evidence type="ECO:0000313" key="1">
    <source>
        <dbReference type="EMBL" id="KAH3813077.1"/>
    </source>
</evidence>
<dbReference type="EMBL" id="JAIWYP010000006">
    <property type="protein sequence ID" value="KAH3815417.1"/>
    <property type="molecule type" value="Genomic_DNA"/>
</dbReference>